<evidence type="ECO:0000256" key="1">
    <source>
        <dbReference type="ARBA" id="ARBA00022645"/>
    </source>
</evidence>
<proteinExistence type="predicted"/>
<feature type="domain" description="Penicillin-binding protein transpeptidase" evidence="11">
    <location>
        <begin position="342"/>
        <end position="590"/>
    </location>
</feature>
<comment type="catalytic activity">
    <reaction evidence="8">
        <text>[GlcNAc-(1-&gt;4)-Mur2Ac(oyl-L-Ala-gamma-D-Glu-L-Lys-D-Ala-D-Ala)](n)-di-trans,octa-cis-undecaprenyl diphosphate + beta-D-GlcNAc-(1-&gt;4)-Mur2Ac(oyl-L-Ala-gamma-D-Glu-L-Lys-D-Ala-D-Ala)-di-trans,octa-cis-undecaprenyl diphosphate = [GlcNAc-(1-&gt;4)-Mur2Ac(oyl-L-Ala-gamma-D-Glu-L-Lys-D-Ala-D-Ala)](n+1)-di-trans,octa-cis-undecaprenyl diphosphate + di-trans,octa-cis-undecaprenyl diphosphate + H(+)</text>
        <dbReference type="Rhea" id="RHEA:23708"/>
        <dbReference type="Rhea" id="RHEA-COMP:9602"/>
        <dbReference type="Rhea" id="RHEA-COMP:9603"/>
        <dbReference type="ChEBI" id="CHEBI:15378"/>
        <dbReference type="ChEBI" id="CHEBI:58405"/>
        <dbReference type="ChEBI" id="CHEBI:60033"/>
        <dbReference type="ChEBI" id="CHEBI:78435"/>
        <dbReference type="EC" id="2.4.99.28"/>
    </reaction>
</comment>
<reference evidence="13 14" key="1">
    <citation type="journal article" date="2019" name="Int. J. Syst. Evol. Microbiol.">
        <title>The Global Catalogue of Microorganisms (GCM) 10K type strain sequencing project: providing services to taxonomists for standard genome sequencing and annotation.</title>
        <authorList>
            <consortium name="The Broad Institute Genomics Platform"/>
            <consortium name="The Broad Institute Genome Sequencing Center for Infectious Disease"/>
            <person name="Wu L."/>
            <person name="Ma J."/>
        </authorList>
    </citation>
    <scope>NUCLEOTIDE SEQUENCE [LARGE SCALE GENOMIC DNA]</scope>
    <source>
        <strain evidence="13 14">JCM 10303</strain>
    </source>
</reference>
<dbReference type="InterPro" id="IPR036950">
    <property type="entry name" value="PBP_transglycosylase"/>
</dbReference>
<dbReference type="InterPro" id="IPR023346">
    <property type="entry name" value="Lysozyme-like_dom_sf"/>
</dbReference>
<evidence type="ECO:0000256" key="8">
    <source>
        <dbReference type="ARBA" id="ARBA00049902"/>
    </source>
</evidence>
<keyword evidence="10" id="KW-1133">Transmembrane helix</keyword>
<evidence type="ECO:0000256" key="5">
    <source>
        <dbReference type="ARBA" id="ARBA00022801"/>
    </source>
</evidence>
<evidence type="ECO:0000313" key="14">
    <source>
        <dbReference type="Proteomes" id="UP001500729"/>
    </source>
</evidence>
<evidence type="ECO:0000256" key="4">
    <source>
        <dbReference type="ARBA" id="ARBA00022679"/>
    </source>
</evidence>
<keyword evidence="2" id="KW-0645">Protease</keyword>
<dbReference type="InterPro" id="IPR001264">
    <property type="entry name" value="Glyco_trans_51"/>
</dbReference>
<dbReference type="InterPro" id="IPR050396">
    <property type="entry name" value="Glycosyltr_51/Transpeptidase"/>
</dbReference>
<dbReference type="Pfam" id="PF00912">
    <property type="entry name" value="Transgly"/>
    <property type="match status" value="1"/>
</dbReference>
<dbReference type="PANTHER" id="PTHR32282">
    <property type="entry name" value="BINDING PROTEIN TRANSPEPTIDASE, PUTATIVE-RELATED"/>
    <property type="match status" value="1"/>
</dbReference>
<dbReference type="PANTHER" id="PTHR32282:SF34">
    <property type="entry name" value="PENICILLIN-BINDING PROTEIN 1A"/>
    <property type="match status" value="1"/>
</dbReference>
<dbReference type="SUPFAM" id="SSF56601">
    <property type="entry name" value="beta-lactamase/transpeptidase-like"/>
    <property type="match status" value="1"/>
</dbReference>
<protein>
    <submittedName>
        <fullName evidence="13">Transglycosylase domain-containing protein</fullName>
    </submittedName>
</protein>
<dbReference type="Proteomes" id="UP001500729">
    <property type="component" value="Unassembled WGS sequence"/>
</dbReference>
<feature type="region of interest" description="Disordered" evidence="9">
    <location>
        <begin position="646"/>
        <end position="667"/>
    </location>
</feature>
<keyword evidence="5" id="KW-0378">Hydrolase</keyword>
<feature type="region of interest" description="Disordered" evidence="9">
    <location>
        <begin position="592"/>
        <end position="611"/>
    </location>
</feature>
<dbReference type="Gene3D" id="3.40.710.10">
    <property type="entry name" value="DD-peptidase/beta-lactamase superfamily"/>
    <property type="match status" value="1"/>
</dbReference>
<keyword evidence="14" id="KW-1185">Reference proteome</keyword>
<feature type="domain" description="Glycosyl transferase family 51" evidence="12">
    <location>
        <begin position="74"/>
        <end position="246"/>
    </location>
</feature>
<evidence type="ECO:0000256" key="3">
    <source>
        <dbReference type="ARBA" id="ARBA00022676"/>
    </source>
</evidence>
<evidence type="ECO:0000256" key="7">
    <source>
        <dbReference type="ARBA" id="ARBA00034000"/>
    </source>
</evidence>
<dbReference type="SUPFAM" id="SSF53955">
    <property type="entry name" value="Lysozyme-like"/>
    <property type="match status" value="1"/>
</dbReference>
<keyword evidence="3" id="KW-0328">Glycosyltransferase</keyword>
<feature type="compositionally biased region" description="Pro residues" evidence="9">
    <location>
        <begin position="650"/>
        <end position="667"/>
    </location>
</feature>
<keyword evidence="10" id="KW-0472">Membrane</keyword>
<comment type="catalytic activity">
    <reaction evidence="7">
        <text>Preferential cleavage: (Ac)2-L-Lys-D-Ala-|-D-Ala. Also transpeptidation of peptidyl-alanyl moieties that are N-acyl substituents of D-alanine.</text>
        <dbReference type="EC" id="3.4.16.4"/>
    </reaction>
</comment>
<evidence type="ECO:0000256" key="6">
    <source>
        <dbReference type="ARBA" id="ARBA00023268"/>
    </source>
</evidence>
<dbReference type="InterPro" id="IPR012338">
    <property type="entry name" value="Beta-lactam/transpept-like"/>
</dbReference>
<evidence type="ECO:0000256" key="2">
    <source>
        <dbReference type="ARBA" id="ARBA00022670"/>
    </source>
</evidence>
<evidence type="ECO:0000256" key="9">
    <source>
        <dbReference type="SAM" id="MobiDB-lite"/>
    </source>
</evidence>
<keyword evidence="4" id="KW-0808">Transferase</keyword>
<dbReference type="Pfam" id="PF00905">
    <property type="entry name" value="Transpeptidase"/>
    <property type="match status" value="1"/>
</dbReference>
<evidence type="ECO:0000259" key="11">
    <source>
        <dbReference type="Pfam" id="PF00905"/>
    </source>
</evidence>
<name>A0ABN1DKF7_SACER</name>
<dbReference type="RefSeq" id="WP_011873039.1">
    <property type="nucleotide sequence ID" value="NZ_BAAAGS010000040.1"/>
</dbReference>
<accession>A0ABN1DKF7</accession>
<gene>
    <name evidence="13" type="ORF">GCM10009533_51000</name>
</gene>
<keyword evidence="1" id="KW-0121">Carboxypeptidase</keyword>
<dbReference type="EMBL" id="BAAAGS010000040">
    <property type="protein sequence ID" value="GAA0545912.1"/>
    <property type="molecule type" value="Genomic_DNA"/>
</dbReference>
<evidence type="ECO:0000256" key="10">
    <source>
        <dbReference type="SAM" id="Phobius"/>
    </source>
</evidence>
<organism evidence="13 14">
    <name type="scientific">Saccharopolyspora erythraea</name>
    <name type="common">Streptomyces erythraeus</name>
    <dbReference type="NCBI Taxonomy" id="1836"/>
    <lineage>
        <taxon>Bacteria</taxon>
        <taxon>Bacillati</taxon>
        <taxon>Actinomycetota</taxon>
        <taxon>Actinomycetes</taxon>
        <taxon>Pseudonocardiales</taxon>
        <taxon>Pseudonocardiaceae</taxon>
        <taxon>Saccharopolyspora</taxon>
    </lineage>
</organism>
<feature type="transmembrane region" description="Helical" evidence="10">
    <location>
        <begin position="25"/>
        <end position="48"/>
    </location>
</feature>
<comment type="caution">
    <text evidence="13">The sequence shown here is derived from an EMBL/GenBank/DDBJ whole genome shotgun (WGS) entry which is preliminary data.</text>
</comment>
<evidence type="ECO:0000259" key="12">
    <source>
        <dbReference type="Pfam" id="PF00912"/>
    </source>
</evidence>
<evidence type="ECO:0000313" key="13">
    <source>
        <dbReference type="EMBL" id="GAA0545912.1"/>
    </source>
</evidence>
<keyword evidence="6" id="KW-0511">Multifunctional enzyme</keyword>
<feature type="region of interest" description="Disordered" evidence="9">
    <location>
        <begin position="509"/>
        <end position="532"/>
    </location>
</feature>
<sequence>MSDDATTVLVPAARRRRRLRRALRASVFTATALLLGAVGAFAVGYAVWEVPDPRAVATGTQQSIVLQYADGTEMTRIVPGTGNRTMIGSLHEVSPAMRQATLAAEDASFYSNGGFDVLGIVRAAYAQLTDSPGGGSTLTQQYIKLATGEDEHTYTRKFKEIVLSAKMTNEQPKDEIFKAYLNTAYYGRGAWGVHAASNAYFGKLPRDLDASEAAVLAGAVQKPTENDPRVNAAQAAKRWEYVADQMLANHMITGEQRRRMAVPPTRERFAWRGEEMSGPLFHIRERVLEELERDGLTARDMHRDGNTVVTNIDRDAQRAAEEAVAAMTEGRSQNLRSALVSIEPGTGAIRAYHSGDREIGGFDWARAAQPPGAAMQPFVVAAGLMRGHGLAETYDGTSPHEIMGATYRNSGVDCSRTCTARMAMAEASETAFVNMAAKFGPAAVLDAAQRAGMRVDTGDDGRRVGLGIATGDYPVSTVDVARGYATLAAGGADHEPRFVRRVLDRTGNEVRSFEPEPRTAFGDDPEMSRDVSGNVTESLSWSAWGTNWALDGKRPVAVKSGIAQFGGSPDEAVTAWTAGYTPQIATAVSLSASDERGRPQPVVDATSSQAGDVLTGPTWQRFMNAYLADEPVEPFPDFGPVGRYAEPSGVPFPPVTTSVPLPPLADR</sequence>
<keyword evidence="10" id="KW-0812">Transmembrane</keyword>
<dbReference type="Gene3D" id="1.10.3810.10">
    <property type="entry name" value="Biosynthetic peptidoglycan transglycosylase-like"/>
    <property type="match status" value="1"/>
</dbReference>
<dbReference type="InterPro" id="IPR001460">
    <property type="entry name" value="PCN-bd_Tpept"/>
</dbReference>